<dbReference type="OrthoDB" id="9803598at2"/>
<dbReference type="STRING" id="1212491.LFA_1617"/>
<dbReference type="HOGENOM" id="CLU_006493_7_2_6"/>
<dbReference type="InterPro" id="IPR005802">
    <property type="entry name" value="ADC_synth_comp_1"/>
</dbReference>
<dbReference type="PANTHER" id="PTHR11236:SF50">
    <property type="entry name" value="AMINODEOXYCHORISMATE SYNTHASE COMPONENT 1"/>
    <property type="match status" value="1"/>
</dbReference>
<dbReference type="EC" id="2.6.1.85" evidence="1"/>
<dbReference type="EMBL" id="LN614827">
    <property type="protein sequence ID" value="CEG57026.1"/>
    <property type="molecule type" value="Genomic_DNA"/>
</dbReference>
<feature type="domain" description="Anthranilate synthase component I N-terminal" evidence="4">
    <location>
        <begin position="19"/>
        <end position="138"/>
    </location>
</feature>
<dbReference type="InterPro" id="IPR019999">
    <property type="entry name" value="Anth_synth_I-like"/>
</dbReference>
<dbReference type="RefSeq" id="WP_045095598.1">
    <property type="nucleotide sequence ID" value="NZ_LN614827.1"/>
</dbReference>
<protein>
    <recommendedName>
        <fullName evidence="1">aminodeoxychorismate synthase</fullName>
        <ecNumber evidence="1">2.6.1.85</ecNumber>
    </recommendedName>
</protein>
<organism evidence="5 6">
    <name type="scientific">Legionella fallonii LLAP-10</name>
    <dbReference type="NCBI Taxonomy" id="1212491"/>
    <lineage>
        <taxon>Bacteria</taxon>
        <taxon>Pseudomonadati</taxon>
        <taxon>Pseudomonadota</taxon>
        <taxon>Gammaproteobacteria</taxon>
        <taxon>Legionellales</taxon>
        <taxon>Legionellaceae</taxon>
        <taxon>Legionella</taxon>
    </lineage>
</organism>
<sequence length="442" mass="49659">MSLSNKESISLSYHPFLYESYQQLSHLPGFVLLESTDRVRGRYDILSAYPYDRITIKENDFSQSELLTYLKKRIPLSKSELALPFQGGAIGYISYDLGASLLGIRANAQPTLRDLPLLDLGLYDWAIIVDHYSKKITLFAANNHPATTDIKQEIIRLWYERTSKNLRFTAKSTFTPLISKDSYQESFRAIHQALKEGRSYQVNFTQPFHAEYEGDAWEMYKKVSAKNPVPFAAFLRTEQANILSFSPERFIAYDKGRLLTSPIKGTIGRSGNPVEDEQLKDQLASCAKNRAENVMIVDLLRNDFGKISYPGTVTVSSLCEIQSYNSLHHLVSDIEAQCLDSIHPLEAFISCFPGGSITGAPKLESMRVINELEDYARGIYCGSIGYFSQHGCFDSNIAIRTVTAKENILHLAAGGGIVIDSVCEDEYRECYTKITAIINGIK</sequence>
<reference evidence="6" key="1">
    <citation type="submission" date="2014-09" db="EMBL/GenBank/DDBJ databases">
        <authorList>
            <person name="Gomez-Valero L."/>
        </authorList>
    </citation>
    <scope>NUCLEOTIDE SEQUENCE [LARGE SCALE GENOMIC DNA]</scope>
    <source>
        <strain evidence="6">ATCC700992</strain>
    </source>
</reference>
<dbReference type="Pfam" id="PF00425">
    <property type="entry name" value="Chorismate_bind"/>
    <property type="match status" value="1"/>
</dbReference>
<dbReference type="Gene3D" id="3.60.120.10">
    <property type="entry name" value="Anthranilate synthase"/>
    <property type="match status" value="1"/>
</dbReference>
<dbReference type="PANTHER" id="PTHR11236">
    <property type="entry name" value="AMINOBENZOATE/ANTHRANILATE SYNTHASE"/>
    <property type="match status" value="1"/>
</dbReference>
<dbReference type="GO" id="GO:0009396">
    <property type="term" value="P:folic acid-containing compound biosynthetic process"/>
    <property type="evidence" value="ECO:0007669"/>
    <property type="project" value="InterPro"/>
</dbReference>
<evidence type="ECO:0000259" key="3">
    <source>
        <dbReference type="Pfam" id="PF00425"/>
    </source>
</evidence>
<evidence type="ECO:0000256" key="1">
    <source>
        <dbReference type="ARBA" id="ARBA00013139"/>
    </source>
</evidence>
<evidence type="ECO:0000256" key="2">
    <source>
        <dbReference type="ARBA" id="ARBA00022679"/>
    </source>
</evidence>
<proteinExistence type="predicted"/>
<dbReference type="Proteomes" id="UP000032430">
    <property type="component" value="Chromosome I"/>
</dbReference>
<gene>
    <name evidence="5" type="primary">pabB</name>
    <name evidence="5" type="ORF">LFA_1617</name>
</gene>
<dbReference type="InterPro" id="IPR006805">
    <property type="entry name" value="Anth_synth_I_N"/>
</dbReference>
<dbReference type="SUPFAM" id="SSF56322">
    <property type="entry name" value="ADC synthase"/>
    <property type="match status" value="1"/>
</dbReference>
<dbReference type="InterPro" id="IPR015890">
    <property type="entry name" value="Chorismate_C"/>
</dbReference>
<dbReference type="GO" id="GO:0000162">
    <property type="term" value="P:L-tryptophan biosynthetic process"/>
    <property type="evidence" value="ECO:0007669"/>
    <property type="project" value="TreeGrafter"/>
</dbReference>
<keyword evidence="5" id="KW-0032">Aminotransferase</keyword>
<evidence type="ECO:0000313" key="6">
    <source>
        <dbReference type="Proteomes" id="UP000032430"/>
    </source>
</evidence>
<keyword evidence="2 5" id="KW-0808">Transferase</keyword>
<dbReference type="KEGG" id="lfa:LFA_1617"/>
<dbReference type="AlphaFoldDB" id="A0A098G4Y4"/>
<dbReference type="InterPro" id="IPR005801">
    <property type="entry name" value="ADC_synthase"/>
</dbReference>
<dbReference type="Pfam" id="PF04715">
    <property type="entry name" value="Anth_synt_I_N"/>
    <property type="match status" value="1"/>
</dbReference>
<keyword evidence="6" id="KW-1185">Reference proteome</keyword>
<dbReference type="NCBIfam" id="TIGR00553">
    <property type="entry name" value="pabB"/>
    <property type="match status" value="1"/>
</dbReference>
<dbReference type="GO" id="GO:0046820">
    <property type="term" value="F:4-amino-4-deoxychorismate synthase activity"/>
    <property type="evidence" value="ECO:0007669"/>
    <property type="project" value="UniProtKB-EC"/>
</dbReference>
<feature type="domain" description="Chorismate-utilising enzyme C-terminal" evidence="3">
    <location>
        <begin position="180"/>
        <end position="433"/>
    </location>
</feature>
<evidence type="ECO:0000313" key="5">
    <source>
        <dbReference type="EMBL" id="CEG57026.1"/>
    </source>
</evidence>
<name>A0A098G4Y4_9GAMM</name>
<accession>A0A098G4Y4</accession>
<dbReference type="PRINTS" id="PR00095">
    <property type="entry name" value="ANTSNTHASEI"/>
</dbReference>
<evidence type="ECO:0000259" key="4">
    <source>
        <dbReference type="Pfam" id="PF04715"/>
    </source>
</evidence>